<name>A0A1Q9BSW7_SYMMI</name>
<evidence type="ECO:0000313" key="2">
    <source>
        <dbReference type="EMBL" id="OLP73798.1"/>
    </source>
</evidence>
<protein>
    <submittedName>
        <fullName evidence="2">Uncharacterized protein</fullName>
    </submittedName>
</protein>
<reference evidence="2 3" key="1">
    <citation type="submission" date="2016-02" db="EMBL/GenBank/DDBJ databases">
        <title>Genome analysis of coral dinoflagellate symbionts highlights evolutionary adaptations to a symbiotic lifestyle.</title>
        <authorList>
            <person name="Aranda M."/>
            <person name="Li Y."/>
            <person name="Liew Y.J."/>
            <person name="Baumgarten S."/>
            <person name="Simakov O."/>
            <person name="Wilson M."/>
            <person name="Piel J."/>
            <person name="Ashoor H."/>
            <person name="Bougouffa S."/>
            <person name="Bajic V.B."/>
            <person name="Ryu T."/>
            <person name="Ravasi T."/>
            <person name="Bayer T."/>
            <person name="Micklem G."/>
            <person name="Kim H."/>
            <person name="Bhak J."/>
            <person name="Lajeunesse T.C."/>
            <person name="Voolstra C.R."/>
        </authorList>
    </citation>
    <scope>NUCLEOTIDE SEQUENCE [LARGE SCALE GENOMIC DNA]</scope>
    <source>
        <strain evidence="2 3">CCMP2467</strain>
    </source>
</reference>
<proteinExistence type="predicted"/>
<dbReference type="EMBL" id="LSRX01004746">
    <property type="protein sequence ID" value="OLP73798.1"/>
    <property type="molecule type" value="Genomic_DNA"/>
</dbReference>
<feature type="non-terminal residue" evidence="2">
    <location>
        <position position="57"/>
    </location>
</feature>
<organism evidence="2 3">
    <name type="scientific">Symbiodinium microadriaticum</name>
    <name type="common">Dinoflagellate</name>
    <name type="synonym">Zooxanthella microadriatica</name>
    <dbReference type="NCBI Taxonomy" id="2951"/>
    <lineage>
        <taxon>Eukaryota</taxon>
        <taxon>Sar</taxon>
        <taxon>Alveolata</taxon>
        <taxon>Dinophyceae</taxon>
        <taxon>Suessiales</taxon>
        <taxon>Symbiodiniaceae</taxon>
        <taxon>Symbiodinium</taxon>
    </lineage>
</organism>
<keyword evidence="1" id="KW-0472">Membrane</keyword>
<keyword evidence="1" id="KW-1133">Transmembrane helix</keyword>
<accession>A0A1Q9BSW7</accession>
<keyword evidence="1" id="KW-0812">Transmembrane</keyword>
<keyword evidence="3" id="KW-1185">Reference proteome</keyword>
<gene>
    <name evidence="2" type="ORF">AK812_SmicGene46845</name>
</gene>
<feature type="transmembrane region" description="Helical" evidence="1">
    <location>
        <begin position="27"/>
        <end position="46"/>
    </location>
</feature>
<dbReference type="Proteomes" id="UP000186817">
    <property type="component" value="Unassembled WGS sequence"/>
</dbReference>
<dbReference type="AlphaFoldDB" id="A0A1Q9BSW7"/>
<evidence type="ECO:0000313" key="3">
    <source>
        <dbReference type="Proteomes" id="UP000186817"/>
    </source>
</evidence>
<evidence type="ECO:0000256" key="1">
    <source>
        <dbReference type="SAM" id="Phobius"/>
    </source>
</evidence>
<comment type="caution">
    <text evidence="2">The sequence shown here is derived from an EMBL/GenBank/DDBJ whole genome shotgun (WGS) entry which is preliminary data.</text>
</comment>
<sequence length="57" mass="5971">MVVIVGVAVVVAAAVTGAVQPFCLVWASGYWLQLLLILTTLGWAILGQLGRLLPPPD</sequence>